<keyword evidence="1" id="KW-1133">Transmembrane helix</keyword>
<evidence type="ECO:0000256" key="1">
    <source>
        <dbReference type="SAM" id="Phobius"/>
    </source>
</evidence>
<dbReference type="eggNOG" id="COG1811">
    <property type="taxonomic scope" value="Bacteria"/>
</dbReference>
<dbReference type="Pfam" id="PF04474">
    <property type="entry name" value="DUF554"/>
    <property type="match status" value="1"/>
</dbReference>
<protein>
    <submittedName>
        <fullName evidence="2">Membrane protein</fullName>
    </submittedName>
</protein>
<evidence type="ECO:0000313" key="3">
    <source>
        <dbReference type="Proteomes" id="UP000050961"/>
    </source>
</evidence>
<feature type="transmembrane region" description="Helical" evidence="1">
    <location>
        <begin position="195"/>
        <end position="215"/>
    </location>
</feature>
<feature type="transmembrane region" description="Helical" evidence="1">
    <location>
        <begin position="69"/>
        <end position="91"/>
    </location>
</feature>
<dbReference type="PANTHER" id="PTHR36111">
    <property type="entry name" value="INNER MEMBRANE PROTEIN-RELATED"/>
    <property type="match status" value="1"/>
</dbReference>
<keyword evidence="3" id="KW-1185">Reference proteome</keyword>
<feature type="transmembrane region" description="Helical" evidence="1">
    <location>
        <begin position="221"/>
        <end position="239"/>
    </location>
</feature>
<dbReference type="RefSeq" id="WP_034988438.1">
    <property type="nucleotide sequence ID" value="NZ_AYZF01000008.1"/>
</dbReference>
<dbReference type="InterPro" id="IPR007563">
    <property type="entry name" value="DUF554"/>
</dbReference>
<dbReference type="AlphaFoldDB" id="A0A023CX40"/>
<evidence type="ECO:0000313" key="2">
    <source>
        <dbReference type="EMBL" id="KRN06905.1"/>
    </source>
</evidence>
<name>A0A023CX40_9LACO</name>
<dbReference type="EMBL" id="AYZF01000008">
    <property type="protein sequence ID" value="KRN06905.1"/>
    <property type="molecule type" value="Genomic_DNA"/>
</dbReference>
<organism evidence="2 3">
    <name type="scientific">Liquorilactobacillus sucicola DSM 21376 = JCM 15457</name>
    <dbReference type="NCBI Taxonomy" id="1423806"/>
    <lineage>
        <taxon>Bacteria</taxon>
        <taxon>Bacillati</taxon>
        <taxon>Bacillota</taxon>
        <taxon>Bacilli</taxon>
        <taxon>Lactobacillales</taxon>
        <taxon>Lactobacillaceae</taxon>
        <taxon>Liquorilactobacillus</taxon>
    </lineage>
</organism>
<reference evidence="2 3" key="1">
    <citation type="journal article" date="2015" name="Genome Announc.">
        <title>Expanding the biotechnology potential of lactobacilli through comparative genomics of 213 strains and associated genera.</title>
        <authorList>
            <person name="Sun Z."/>
            <person name="Harris H.M."/>
            <person name="McCann A."/>
            <person name="Guo C."/>
            <person name="Argimon S."/>
            <person name="Zhang W."/>
            <person name="Yang X."/>
            <person name="Jeffery I.B."/>
            <person name="Cooney J.C."/>
            <person name="Kagawa T.F."/>
            <person name="Liu W."/>
            <person name="Song Y."/>
            <person name="Salvetti E."/>
            <person name="Wrobel A."/>
            <person name="Rasinkangas P."/>
            <person name="Parkhill J."/>
            <person name="Rea M.C."/>
            <person name="O'Sullivan O."/>
            <person name="Ritari J."/>
            <person name="Douillard F.P."/>
            <person name="Paul Ross R."/>
            <person name="Yang R."/>
            <person name="Briner A.E."/>
            <person name="Felis G.E."/>
            <person name="de Vos W.M."/>
            <person name="Barrangou R."/>
            <person name="Klaenhammer T.R."/>
            <person name="Caufield P.W."/>
            <person name="Cui Y."/>
            <person name="Zhang H."/>
            <person name="O'Toole P.W."/>
        </authorList>
    </citation>
    <scope>NUCLEOTIDE SEQUENCE [LARGE SCALE GENOMIC DNA]</scope>
    <source>
        <strain evidence="2 3">DSM 21376</strain>
    </source>
</reference>
<dbReference type="PATRIC" id="fig|1423806.3.peg.473"/>
<accession>A0A023CX40</accession>
<feature type="transmembrane region" description="Helical" evidence="1">
    <location>
        <begin position="35"/>
        <end position="57"/>
    </location>
</feature>
<dbReference type="PANTHER" id="PTHR36111:SF2">
    <property type="entry name" value="INNER MEMBRANE PROTEIN"/>
    <property type="match status" value="1"/>
</dbReference>
<feature type="transmembrane region" description="Helical" evidence="1">
    <location>
        <begin position="112"/>
        <end position="132"/>
    </location>
</feature>
<feature type="transmembrane region" description="Helical" evidence="1">
    <location>
        <begin position="152"/>
        <end position="175"/>
    </location>
</feature>
<dbReference type="Proteomes" id="UP000050961">
    <property type="component" value="Unassembled WGS sequence"/>
</dbReference>
<proteinExistence type="predicted"/>
<sequence length="240" mass="25149">MVGIGTLVNASAIAFGGIIGYSFQRLIPIKVQKTVLQAIGLGIIFIGFSGTLGKMLVIKNNELTVTGAIMLIVSLSAGAIIGELIDIDAWLNKLGAALARRFSRGQSSKFSEGFIISTLTVCIGAMAVVGALQDGLNHDPSILFTKSTIDFITVLLLASSYGIGVSFAALPVLLFEGGLTLLATVIKAFLTTDMLTGISLVGNTLIALIGINMLLDSKIKIANMLPSLVVVILYVRFFGI</sequence>
<keyword evidence="1" id="KW-0812">Transmembrane</keyword>
<gene>
    <name evidence="2" type="ORF">FD15_GL000465</name>
</gene>
<dbReference type="STRING" id="1423806.FD15_GL000465"/>
<dbReference type="OrthoDB" id="9797976at2"/>
<keyword evidence="1" id="KW-0472">Membrane</keyword>
<comment type="caution">
    <text evidence="2">The sequence shown here is derived from an EMBL/GenBank/DDBJ whole genome shotgun (WGS) entry which is preliminary data.</text>
</comment>
<feature type="transmembrane region" description="Helical" evidence="1">
    <location>
        <begin position="6"/>
        <end position="23"/>
    </location>
</feature>